<dbReference type="SUPFAM" id="SSF51395">
    <property type="entry name" value="FMN-linked oxidoreductases"/>
    <property type="match status" value="1"/>
</dbReference>
<dbReference type="EMBL" id="CP042467">
    <property type="protein sequence ID" value="QED29739.1"/>
    <property type="molecule type" value="Genomic_DNA"/>
</dbReference>
<dbReference type="GO" id="GO:0005886">
    <property type="term" value="C:plasma membrane"/>
    <property type="evidence" value="ECO:0007669"/>
    <property type="project" value="UniProtKB-SubCell"/>
</dbReference>
<feature type="binding site" evidence="11">
    <location>
        <position position="184"/>
    </location>
    <ligand>
        <name>substrate</name>
    </ligand>
</feature>
<feature type="binding site" evidence="11">
    <location>
        <position position="308"/>
    </location>
    <ligand>
        <name>FMN</name>
        <dbReference type="ChEBI" id="CHEBI:58210"/>
    </ligand>
</feature>
<feature type="binding site" evidence="11">
    <location>
        <position position="189"/>
    </location>
    <ligand>
        <name>substrate</name>
    </ligand>
</feature>
<dbReference type="InterPro" id="IPR013785">
    <property type="entry name" value="Aldolase_TIM"/>
</dbReference>
<evidence type="ECO:0000256" key="5">
    <source>
        <dbReference type="ARBA" id="ARBA00022630"/>
    </source>
</evidence>
<feature type="active site" description="Nucleophile" evidence="11">
    <location>
        <position position="187"/>
    </location>
</feature>
<feature type="domain" description="Dihydroorotate dehydrogenase catalytic" evidence="12">
    <location>
        <begin position="54"/>
        <end position="345"/>
    </location>
</feature>
<feature type="binding site" evidence="11">
    <location>
        <position position="151"/>
    </location>
    <ligand>
        <name>FMN</name>
        <dbReference type="ChEBI" id="CHEBI:58210"/>
    </ligand>
</feature>
<feature type="binding site" evidence="11">
    <location>
        <position position="93"/>
    </location>
    <ligand>
        <name>FMN</name>
        <dbReference type="ChEBI" id="CHEBI:58210"/>
    </ligand>
</feature>
<feature type="binding site" evidence="11">
    <location>
        <begin position="69"/>
        <end position="73"/>
    </location>
    <ligand>
        <name>FMN</name>
        <dbReference type="ChEBI" id="CHEBI:58210"/>
    </ligand>
</feature>
<feature type="binding site" evidence="11">
    <location>
        <position position="258"/>
    </location>
    <ligand>
        <name>FMN</name>
        <dbReference type="ChEBI" id="CHEBI:58210"/>
    </ligand>
</feature>
<keyword evidence="9 11" id="KW-0472">Membrane</keyword>
<dbReference type="Proteomes" id="UP000321595">
    <property type="component" value="Chromosome"/>
</dbReference>
<comment type="subunit">
    <text evidence="11">Monomer.</text>
</comment>
<evidence type="ECO:0000313" key="14">
    <source>
        <dbReference type="Proteomes" id="UP000321595"/>
    </source>
</evidence>
<evidence type="ECO:0000256" key="9">
    <source>
        <dbReference type="ARBA" id="ARBA00023136"/>
    </source>
</evidence>
<dbReference type="PIRSF" id="PIRSF000164">
    <property type="entry name" value="DHO_oxidase"/>
    <property type="match status" value="1"/>
</dbReference>
<accession>A0A5B8Y222</accession>
<comment type="function">
    <text evidence="1 11">Catalyzes the conversion of dihydroorotate to orotate with quinone as electron acceptor.</text>
</comment>
<keyword evidence="14" id="KW-1185">Reference proteome</keyword>
<evidence type="ECO:0000256" key="3">
    <source>
        <dbReference type="ARBA" id="ARBA00005161"/>
    </source>
</evidence>
<feature type="binding site" evidence="11">
    <location>
        <position position="73"/>
    </location>
    <ligand>
        <name>substrate</name>
    </ligand>
</feature>
<comment type="similarity">
    <text evidence="4 11">Belongs to the dihydroorotate dehydrogenase family. Type 2 subfamily.</text>
</comment>
<name>A0A5B8Y222_9DELT</name>
<dbReference type="PROSITE" id="PS00911">
    <property type="entry name" value="DHODEHASE_1"/>
    <property type="match status" value="1"/>
</dbReference>
<keyword evidence="6 11" id="KW-0288">FMN</keyword>
<reference evidence="13 14" key="1">
    <citation type="submission" date="2019-08" db="EMBL/GenBank/DDBJ databases">
        <authorList>
            <person name="Liang Q."/>
        </authorList>
    </citation>
    <scope>NUCLEOTIDE SEQUENCE [LARGE SCALE GENOMIC DNA]</scope>
    <source>
        <strain evidence="13 14">V1718</strain>
    </source>
</reference>
<dbReference type="GO" id="GO:0044205">
    <property type="term" value="P:'de novo' UMP biosynthetic process"/>
    <property type="evidence" value="ECO:0007669"/>
    <property type="project" value="UniProtKB-UniRule"/>
</dbReference>
<dbReference type="NCBIfam" id="NF003645">
    <property type="entry name" value="PRK05286.1-2"/>
    <property type="match status" value="1"/>
</dbReference>
<comment type="pathway">
    <text evidence="3 11">Pyrimidine metabolism; UMP biosynthesis via de novo pathway; orotate from (S)-dihydroorotate (quinone route): step 1/1.</text>
</comment>
<feature type="binding site" evidence="11">
    <location>
        <position position="281"/>
    </location>
    <ligand>
        <name>FMN</name>
        <dbReference type="ChEBI" id="CHEBI:58210"/>
    </ligand>
</feature>
<evidence type="ECO:0000256" key="7">
    <source>
        <dbReference type="ARBA" id="ARBA00022975"/>
    </source>
</evidence>
<dbReference type="InterPro" id="IPR005719">
    <property type="entry name" value="Dihydroorotate_DH_2"/>
</dbReference>
<feature type="binding site" evidence="11">
    <location>
        <begin position="118"/>
        <end position="122"/>
    </location>
    <ligand>
        <name>substrate</name>
    </ligand>
</feature>
<dbReference type="InterPro" id="IPR005720">
    <property type="entry name" value="Dihydroorotate_DH_cat"/>
</dbReference>
<dbReference type="KEGG" id="bbae:FRD01_21385"/>
<comment type="subcellular location">
    <subcellularLocation>
        <location evidence="11">Cell membrane</location>
        <topology evidence="11">Peripheral membrane protein</topology>
    </subcellularLocation>
    <subcellularLocation>
        <location evidence="2">Membrane</location>
    </subcellularLocation>
</comment>
<dbReference type="HAMAP" id="MF_00225">
    <property type="entry name" value="DHO_dh_type2"/>
    <property type="match status" value="1"/>
</dbReference>
<evidence type="ECO:0000256" key="4">
    <source>
        <dbReference type="ARBA" id="ARBA00005359"/>
    </source>
</evidence>
<feature type="binding site" evidence="11">
    <location>
        <position position="184"/>
    </location>
    <ligand>
        <name>FMN</name>
        <dbReference type="ChEBI" id="CHEBI:58210"/>
    </ligand>
</feature>
<protein>
    <recommendedName>
        <fullName evidence="11">Dihydroorotate dehydrogenase (quinone)</fullName>
        <ecNumber evidence="11">1.3.5.2</ecNumber>
    </recommendedName>
    <alternativeName>
        <fullName evidence="11">DHOdehase</fullName>
        <shortName evidence="11">DHOD</shortName>
        <shortName evidence="11">DHODase</shortName>
    </alternativeName>
    <alternativeName>
        <fullName evidence="11">Dihydroorotate oxidase</fullName>
    </alternativeName>
</protein>
<keyword evidence="5 11" id="KW-0285">Flavoprotein</keyword>
<comment type="catalytic activity">
    <reaction evidence="10 11">
        <text>(S)-dihydroorotate + a quinone = orotate + a quinol</text>
        <dbReference type="Rhea" id="RHEA:30187"/>
        <dbReference type="ChEBI" id="CHEBI:24646"/>
        <dbReference type="ChEBI" id="CHEBI:30839"/>
        <dbReference type="ChEBI" id="CHEBI:30864"/>
        <dbReference type="ChEBI" id="CHEBI:132124"/>
        <dbReference type="EC" id="1.3.5.2"/>
    </reaction>
</comment>
<dbReference type="PANTHER" id="PTHR48109">
    <property type="entry name" value="DIHYDROOROTATE DEHYDROGENASE (QUINONE), MITOCHONDRIAL-RELATED"/>
    <property type="match status" value="1"/>
</dbReference>
<dbReference type="OrthoDB" id="9802377at2"/>
<dbReference type="InterPro" id="IPR050074">
    <property type="entry name" value="DHO_dehydrogenase"/>
</dbReference>
<dbReference type="GO" id="GO:0106430">
    <property type="term" value="F:dihydroorotate dehydrogenase (quinone) activity"/>
    <property type="evidence" value="ECO:0007669"/>
    <property type="project" value="UniProtKB-EC"/>
</dbReference>
<feature type="binding site" evidence="11">
    <location>
        <begin position="259"/>
        <end position="260"/>
    </location>
    <ligand>
        <name>substrate</name>
    </ligand>
</feature>
<dbReference type="EC" id="1.3.5.2" evidence="11"/>
<evidence type="ECO:0000256" key="2">
    <source>
        <dbReference type="ARBA" id="ARBA00004370"/>
    </source>
</evidence>
<dbReference type="GO" id="GO:0005737">
    <property type="term" value="C:cytoplasm"/>
    <property type="evidence" value="ECO:0007669"/>
    <property type="project" value="InterPro"/>
</dbReference>
<dbReference type="Pfam" id="PF01180">
    <property type="entry name" value="DHO_dh"/>
    <property type="match status" value="1"/>
</dbReference>
<dbReference type="InterPro" id="IPR012135">
    <property type="entry name" value="Dihydroorotate_DH_1_2"/>
</dbReference>
<evidence type="ECO:0000313" key="13">
    <source>
        <dbReference type="EMBL" id="QED29739.1"/>
    </source>
</evidence>
<dbReference type="CDD" id="cd04738">
    <property type="entry name" value="DHOD_2_like"/>
    <property type="match status" value="1"/>
</dbReference>
<evidence type="ECO:0000259" key="12">
    <source>
        <dbReference type="Pfam" id="PF01180"/>
    </source>
</evidence>
<dbReference type="NCBIfam" id="NF003652">
    <property type="entry name" value="PRK05286.2-5"/>
    <property type="match status" value="1"/>
</dbReference>
<feature type="binding site" evidence="11">
    <location>
        <position position="230"/>
    </location>
    <ligand>
        <name>FMN</name>
        <dbReference type="ChEBI" id="CHEBI:58210"/>
    </ligand>
</feature>
<dbReference type="RefSeq" id="WP_146962972.1">
    <property type="nucleotide sequence ID" value="NZ_CP042467.1"/>
</dbReference>
<evidence type="ECO:0000256" key="1">
    <source>
        <dbReference type="ARBA" id="ARBA00003125"/>
    </source>
</evidence>
<evidence type="ECO:0000256" key="10">
    <source>
        <dbReference type="ARBA" id="ARBA00048639"/>
    </source>
</evidence>
<dbReference type="GO" id="GO:0006207">
    <property type="term" value="P:'de novo' pyrimidine nucleobase biosynthetic process"/>
    <property type="evidence" value="ECO:0007669"/>
    <property type="project" value="UniProtKB-UniRule"/>
</dbReference>
<keyword evidence="7 11" id="KW-0665">Pyrimidine biosynthesis</keyword>
<proteinExistence type="inferred from homology"/>
<comment type="cofactor">
    <cofactor evidence="11">
        <name>FMN</name>
        <dbReference type="ChEBI" id="CHEBI:58210"/>
    </cofactor>
    <text evidence="11">Binds 1 FMN per subunit.</text>
</comment>
<sequence>MYSWLRTPLFLLNPELAHELAMKSLAASLSSNATWEATREMLFLGAPTQPELGAHVFGLDFPNRVGLAAGFDKNAEYLKPLAALGFGFIEIGTVTGLPQPGNPRPRLFRLPKDEALLNRMGFNNDGAESVARRLDETLSRWDGPRPILGINIGKTKVVPLDEAASDYVLSLRHLHSFADYLVVNVSSPNTPGLRELQEKEPLSRLLGEIQEENHSQSSKLGVPPKPLLLKIAPDLERGALEDIVEVASDCQLAGLIATNTTISRDDLKTDTSKLGSGGVSGRPLVQRSREVVRELRGMTALPIIGVGGIFKPEDSLAMFDAGADLCQVWTGFIYEGPRMVKRLVQAGSVRLYTGD</sequence>
<dbReference type="UniPathway" id="UPA00070">
    <property type="reaction ID" value="UER00946"/>
</dbReference>
<dbReference type="InterPro" id="IPR001295">
    <property type="entry name" value="Dihydroorotate_DH_CS"/>
</dbReference>
<keyword evidence="8 11" id="KW-0560">Oxidoreductase</keyword>
<keyword evidence="11" id="KW-1003">Cell membrane</keyword>
<dbReference type="PANTHER" id="PTHR48109:SF4">
    <property type="entry name" value="DIHYDROOROTATE DEHYDROGENASE (QUINONE), MITOCHONDRIAL"/>
    <property type="match status" value="1"/>
</dbReference>
<evidence type="ECO:0000256" key="8">
    <source>
        <dbReference type="ARBA" id="ARBA00023002"/>
    </source>
</evidence>
<dbReference type="Gene3D" id="3.20.20.70">
    <property type="entry name" value="Aldolase class I"/>
    <property type="match status" value="1"/>
</dbReference>
<evidence type="ECO:0000256" key="6">
    <source>
        <dbReference type="ARBA" id="ARBA00022643"/>
    </source>
</evidence>
<organism evidence="13 14">
    <name type="scientific">Microvenator marinus</name>
    <dbReference type="NCBI Taxonomy" id="2600177"/>
    <lineage>
        <taxon>Bacteria</taxon>
        <taxon>Deltaproteobacteria</taxon>
        <taxon>Bradymonadales</taxon>
        <taxon>Microvenatoraceae</taxon>
        <taxon>Microvenator</taxon>
    </lineage>
</organism>
<comment type="caution">
    <text evidence="11">Lacks conserved residue(s) required for the propagation of feature annotation.</text>
</comment>
<gene>
    <name evidence="11" type="primary">pyrD</name>
    <name evidence="13" type="ORF">FRD01_21385</name>
</gene>
<dbReference type="NCBIfam" id="TIGR01036">
    <property type="entry name" value="pyrD_sub2"/>
    <property type="match status" value="1"/>
</dbReference>
<evidence type="ECO:0000256" key="11">
    <source>
        <dbReference type="HAMAP-Rule" id="MF_00225"/>
    </source>
</evidence>
<dbReference type="AlphaFoldDB" id="A0A5B8Y222"/>